<dbReference type="Gene3D" id="3.40.50.1820">
    <property type="entry name" value="alpha/beta hydrolase"/>
    <property type="match status" value="1"/>
</dbReference>
<comment type="caution">
    <text evidence="3">The sequence shown here is derived from an EMBL/GenBank/DDBJ whole genome shotgun (WGS) entry which is preliminary data.</text>
</comment>
<feature type="compositionally biased region" description="Low complexity" evidence="1">
    <location>
        <begin position="437"/>
        <end position="459"/>
    </location>
</feature>
<dbReference type="OrthoDB" id="408631at2759"/>
<name>A0A5N5D0T2_9PEZI</name>
<dbReference type="InterPro" id="IPR050309">
    <property type="entry name" value="Type-B_Carboxylest/Lipase"/>
</dbReference>
<evidence type="ECO:0000313" key="3">
    <source>
        <dbReference type="EMBL" id="KAB2571268.1"/>
    </source>
</evidence>
<dbReference type="PANTHER" id="PTHR11559">
    <property type="entry name" value="CARBOXYLESTERASE"/>
    <property type="match status" value="1"/>
</dbReference>
<sequence>GGYVYGTKDLYTGLNLLQTSRNSIIFIASNYRLGALGFLGGSTQERLGLPNAGFHDMRAALNWTAQHIQLLGGDPANVTAFGESAGAGGILHLITAEGGTLDPFFRHAVLQSPAFDTRWDRQGRVEELFANFSVAAGCAGGDGEQVMQCLRAADPEKLREANDACAYTPYKERSAYQPVADGRFVRQAAALELAAGRAWKGLDSVLLSHVRDEAASYVDDGVKTDADFDRYMTYYYPVDGVPEAIAQRYPGPDAENGTYGSEGDRLKDVLAASRFVCNIRFLADALLNGTTTTTTRVWNMQYSAPPGTHGADVLPSFFFPSLISTNATADFVDGYRSLLTSLAMAGDPNTFKRNNSIPRIPAWPEVDNSSDAFGNVLDVDLFEMELVSDEQNRRSVCDFWIEVAAAVTNAGGYAPPGSVVGQGLVPENGNASRNFVTPSAPANGSAPGSPSSTPSAGTALQAASW</sequence>
<dbReference type="InterPro" id="IPR002018">
    <property type="entry name" value="CarbesteraseB"/>
</dbReference>
<organism evidence="3 4">
    <name type="scientific">Lasiodiplodia theobromae</name>
    <dbReference type="NCBI Taxonomy" id="45133"/>
    <lineage>
        <taxon>Eukaryota</taxon>
        <taxon>Fungi</taxon>
        <taxon>Dikarya</taxon>
        <taxon>Ascomycota</taxon>
        <taxon>Pezizomycotina</taxon>
        <taxon>Dothideomycetes</taxon>
        <taxon>Dothideomycetes incertae sedis</taxon>
        <taxon>Botryosphaeriales</taxon>
        <taxon>Botryosphaeriaceae</taxon>
        <taxon>Lasiodiplodia</taxon>
    </lineage>
</organism>
<gene>
    <name evidence="3" type="ORF">DBV05_g10091</name>
</gene>
<dbReference type="InterPro" id="IPR029058">
    <property type="entry name" value="AB_hydrolase_fold"/>
</dbReference>
<feature type="region of interest" description="Disordered" evidence="1">
    <location>
        <begin position="424"/>
        <end position="465"/>
    </location>
</feature>
<dbReference type="Proteomes" id="UP000325902">
    <property type="component" value="Unassembled WGS sequence"/>
</dbReference>
<evidence type="ECO:0000256" key="1">
    <source>
        <dbReference type="SAM" id="MobiDB-lite"/>
    </source>
</evidence>
<keyword evidence="4" id="KW-1185">Reference proteome</keyword>
<feature type="domain" description="Carboxylesterase type B" evidence="2">
    <location>
        <begin position="1"/>
        <end position="381"/>
    </location>
</feature>
<feature type="non-terminal residue" evidence="3">
    <location>
        <position position="1"/>
    </location>
</feature>
<dbReference type="SUPFAM" id="SSF53474">
    <property type="entry name" value="alpha/beta-Hydrolases"/>
    <property type="match status" value="1"/>
</dbReference>
<evidence type="ECO:0000259" key="2">
    <source>
        <dbReference type="Pfam" id="PF00135"/>
    </source>
</evidence>
<proteinExistence type="predicted"/>
<evidence type="ECO:0000313" key="4">
    <source>
        <dbReference type="Proteomes" id="UP000325902"/>
    </source>
</evidence>
<dbReference type="EMBL" id="VCHE01000106">
    <property type="protein sequence ID" value="KAB2571268.1"/>
    <property type="molecule type" value="Genomic_DNA"/>
</dbReference>
<protein>
    <submittedName>
        <fullName evidence="3">Secreted lipprotein</fullName>
    </submittedName>
</protein>
<dbReference type="Pfam" id="PF00135">
    <property type="entry name" value="COesterase"/>
    <property type="match status" value="1"/>
</dbReference>
<dbReference type="AlphaFoldDB" id="A0A5N5D0T2"/>
<reference evidence="3 4" key="1">
    <citation type="journal article" date="2019" name="Sci. Rep.">
        <title>A multi-omics analysis of the grapevine pathogen Lasiodiplodia theobromae reveals that temperature affects the expression of virulence- and pathogenicity-related genes.</title>
        <authorList>
            <person name="Felix C."/>
            <person name="Meneses R."/>
            <person name="Goncalves M.F.M."/>
            <person name="Tilleman L."/>
            <person name="Duarte A.S."/>
            <person name="Jorrin-Novo J.V."/>
            <person name="Van de Peer Y."/>
            <person name="Deforce D."/>
            <person name="Van Nieuwerburgh F."/>
            <person name="Esteves A.C."/>
            <person name="Alves A."/>
        </authorList>
    </citation>
    <scope>NUCLEOTIDE SEQUENCE [LARGE SCALE GENOMIC DNA]</scope>
    <source>
        <strain evidence="3 4">LA-SOL3</strain>
    </source>
</reference>
<accession>A0A5N5D0T2</accession>